<feature type="transmembrane region" description="Helical" evidence="6">
    <location>
        <begin position="271"/>
        <end position="290"/>
    </location>
</feature>
<comment type="caution">
    <text evidence="8">The sequence shown here is derived from an EMBL/GenBank/DDBJ whole genome shotgun (WGS) entry which is preliminary data.</text>
</comment>
<dbReference type="Pfam" id="PF00892">
    <property type="entry name" value="EamA"/>
    <property type="match status" value="2"/>
</dbReference>
<dbReference type="InterPro" id="IPR050638">
    <property type="entry name" value="AA-Vitamin_Transporters"/>
</dbReference>
<feature type="transmembrane region" description="Helical" evidence="6">
    <location>
        <begin position="37"/>
        <end position="55"/>
    </location>
</feature>
<keyword evidence="4 6" id="KW-1133">Transmembrane helix</keyword>
<dbReference type="PANTHER" id="PTHR32322">
    <property type="entry name" value="INNER MEMBRANE TRANSPORTER"/>
    <property type="match status" value="1"/>
</dbReference>
<feature type="transmembrane region" description="Helical" evidence="6">
    <location>
        <begin position="249"/>
        <end position="265"/>
    </location>
</feature>
<evidence type="ECO:0000256" key="6">
    <source>
        <dbReference type="SAM" id="Phobius"/>
    </source>
</evidence>
<evidence type="ECO:0000259" key="7">
    <source>
        <dbReference type="Pfam" id="PF00892"/>
    </source>
</evidence>
<evidence type="ECO:0000256" key="2">
    <source>
        <dbReference type="ARBA" id="ARBA00022475"/>
    </source>
</evidence>
<dbReference type="RefSeq" id="WP_183477204.1">
    <property type="nucleotide sequence ID" value="NZ_JACIFO010000004.1"/>
</dbReference>
<gene>
    <name evidence="8" type="ORF">GGR32_001132</name>
</gene>
<evidence type="ECO:0000313" key="8">
    <source>
        <dbReference type="EMBL" id="MBB4118841.1"/>
    </source>
</evidence>
<sequence length="301" mass="34253">MKNQQKAYIYAGLSVCIWATVASAFKVSLVYFDSLQLLFFSSITSILALFSILFFQKKIHLLKNSRLRDYITSVIMGFINPFVYYLVLFKAYAVLPAQEAQPLNYTWPIMLTLLSIPLLKQRVKWISVFAILISFIGVFIISTKGDLLTFKFSNLNGALLALSTAIIWALFWIFNIRDKRDDSVKLFLSFIFGFIYISIATFFFSDFNIPNSQALWGTVYIGLFEMGITFVLWAMALQYSETTAKVSKFIFLTPFLSLIVVYFVVGEKILSSTIIGLLFIVAGIILEQVFGQKKQLENQAA</sequence>
<evidence type="ECO:0000313" key="9">
    <source>
        <dbReference type="Proteomes" id="UP000553034"/>
    </source>
</evidence>
<feature type="transmembrane region" description="Helical" evidence="6">
    <location>
        <begin position="7"/>
        <end position="25"/>
    </location>
</feature>
<name>A0A840EP49_9FLAO</name>
<accession>A0A840EP49</accession>
<dbReference type="AlphaFoldDB" id="A0A840EP49"/>
<dbReference type="InterPro" id="IPR000620">
    <property type="entry name" value="EamA_dom"/>
</dbReference>
<feature type="transmembrane region" description="Helical" evidence="6">
    <location>
        <begin position="217"/>
        <end position="237"/>
    </location>
</feature>
<dbReference type="GO" id="GO:0005886">
    <property type="term" value="C:plasma membrane"/>
    <property type="evidence" value="ECO:0007669"/>
    <property type="project" value="UniProtKB-SubCell"/>
</dbReference>
<evidence type="ECO:0000256" key="4">
    <source>
        <dbReference type="ARBA" id="ARBA00022989"/>
    </source>
</evidence>
<feature type="domain" description="EamA" evidence="7">
    <location>
        <begin position="156"/>
        <end position="286"/>
    </location>
</feature>
<evidence type="ECO:0000256" key="5">
    <source>
        <dbReference type="ARBA" id="ARBA00023136"/>
    </source>
</evidence>
<protein>
    <submittedName>
        <fullName evidence="8">Drug/metabolite transporter (DMT)-like permease</fullName>
    </submittedName>
</protein>
<keyword evidence="3 6" id="KW-0812">Transmembrane</keyword>
<evidence type="ECO:0000256" key="1">
    <source>
        <dbReference type="ARBA" id="ARBA00004651"/>
    </source>
</evidence>
<dbReference type="EMBL" id="JACIFO010000004">
    <property type="protein sequence ID" value="MBB4118841.1"/>
    <property type="molecule type" value="Genomic_DNA"/>
</dbReference>
<dbReference type="PANTHER" id="PTHR32322:SF18">
    <property type="entry name" value="S-ADENOSYLMETHIONINE_S-ADENOSYLHOMOCYSTEINE TRANSPORTER"/>
    <property type="match status" value="1"/>
</dbReference>
<feature type="transmembrane region" description="Helical" evidence="6">
    <location>
        <begin position="126"/>
        <end position="143"/>
    </location>
</feature>
<organism evidence="8 9">
    <name type="scientific">Mesonia hippocampi</name>
    <dbReference type="NCBI Taxonomy" id="1628250"/>
    <lineage>
        <taxon>Bacteria</taxon>
        <taxon>Pseudomonadati</taxon>
        <taxon>Bacteroidota</taxon>
        <taxon>Flavobacteriia</taxon>
        <taxon>Flavobacteriales</taxon>
        <taxon>Flavobacteriaceae</taxon>
        <taxon>Mesonia</taxon>
    </lineage>
</organism>
<feature type="transmembrane region" description="Helical" evidence="6">
    <location>
        <begin position="186"/>
        <end position="205"/>
    </location>
</feature>
<comment type="subcellular location">
    <subcellularLocation>
        <location evidence="1">Cell membrane</location>
        <topology evidence="1">Multi-pass membrane protein</topology>
    </subcellularLocation>
</comment>
<feature type="transmembrane region" description="Helical" evidence="6">
    <location>
        <begin position="155"/>
        <end position="174"/>
    </location>
</feature>
<reference evidence="8 9" key="1">
    <citation type="submission" date="2020-08" db="EMBL/GenBank/DDBJ databases">
        <title>Genomic Encyclopedia of Type Strains, Phase IV (KMG-IV): sequencing the most valuable type-strain genomes for metagenomic binning, comparative biology and taxonomic classification.</title>
        <authorList>
            <person name="Goeker M."/>
        </authorList>
    </citation>
    <scope>NUCLEOTIDE SEQUENCE [LARGE SCALE GENOMIC DNA]</scope>
    <source>
        <strain evidence="8 9">DSM 29568</strain>
    </source>
</reference>
<dbReference type="InterPro" id="IPR037185">
    <property type="entry name" value="EmrE-like"/>
</dbReference>
<keyword evidence="5 6" id="KW-0472">Membrane</keyword>
<feature type="transmembrane region" description="Helical" evidence="6">
    <location>
        <begin position="67"/>
        <end position="87"/>
    </location>
</feature>
<keyword evidence="2" id="KW-1003">Cell membrane</keyword>
<dbReference type="SUPFAM" id="SSF103481">
    <property type="entry name" value="Multidrug resistance efflux transporter EmrE"/>
    <property type="match status" value="2"/>
</dbReference>
<proteinExistence type="predicted"/>
<feature type="domain" description="EamA" evidence="7">
    <location>
        <begin position="6"/>
        <end position="143"/>
    </location>
</feature>
<dbReference type="Proteomes" id="UP000553034">
    <property type="component" value="Unassembled WGS sequence"/>
</dbReference>
<feature type="transmembrane region" description="Helical" evidence="6">
    <location>
        <begin position="102"/>
        <end position="119"/>
    </location>
</feature>
<evidence type="ECO:0000256" key="3">
    <source>
        <dbReference type="ARBA" id="ARBA00022692"/>
    </source>
</evidence>
<keyword evidence="9" id="KW-1185">Reference proteome</keyword>